<keyword evidence="4" id="KW-0378">Hydrolase</keyword>
<gene>
    <name evidence="4" type="ORF">GCM10009663_25650</name>
</gene>
<dbReference type="PROSITE" id="PS50263">
    <property type="entry name" value="CN_HYDROLASE"/>
    <property type="match status" value="1"/>
</dbReference>
<dbReference type="Gene3D" id="3.60.110.10">
    <property type="entry name" value="Carbon-nitrogen hydrolase"/>
    <property type="match status" value="1"/>
</dbReference>
<dbReference type="RefSeq" id="WP_344623684.1">
    <property type="nucleotide sequence ID" value="NZ_BAAALD010000019.1"/>
</dbReference>
<dbReference type="InterPro" id="IPR036526">
    <property type="entry name" value="C-N_Hydrolase_sf"/>
</dbReference>
<feature type="region of interest" description="Disordered" evidence="2">
    <location>
        <begin position="285"/>
        <end position="310"/>
    </location>
</feature>
<reference evidence="5" key="1">
    <citation type="journal article" date="2019" name="Int. J. Syst. Evol. Microbiol.">
        <title>The Global Catalogue of Microorganisms (GCM) 10K type strain sequencing project: providing services to taxonomists for standard genome sequencing and annotation.</title>
        <authorList>
            <consortium name="The Broad Institute Genomics Platform"/>
            <consortium name="The Broad Institute Genome Sequencing Center for Infectious Disease"/>
            <person name="Wu L."/>
            <person name="Ma J."/>
        </authorList>
    </citation>
    <scope>NUCLEOTIDE SEQUENCE [LARGE SCALE GENOMIC DNA]</scope>
    <source>
        <strain evidence="5">JCM 13002</strain>
    </source>
</reference>
<dbReference type="PANTHER" id="PTHR23088">
    <property type="entry name" value="NITRILASE-RELATED"/>
    <property type="match status" value="1"/>
</dbReference>
<protein>
    <submittedName>
        <fullName evidence="4">Carbon-nitrogen hydrolase family protein</fullName>
    </submittedName>
</protein>
<dbReference type="PANTHER" id="PTHR23088:SF27">
    <property type="entry name" value="DEAMINATED GLUTATHIONE AMIDASE"/>
    <property type="match status" value="1"/>
</dbReference>
<name>A0ABP4E2M3_9ACTN</name>
<keyword evidence="5" id="KW-1185">Reference proteome</keyword>
<dbReference type="Pfam" id="PF00795">
    <property type="entry name" value="CN_hydrolase"/>
    <property type="match status" value="1"/>
</dbReference>
<comment type="similarity">
    <text evidence="1">Belongs to the carbon-nitrogen hydrolase superfamily. NIT1/NIT2 family.</text>
</comment>
<accession>A0ABP4E2M3</accession>
<evidence type="ECO:0000256" key="2">
    <source>
        <dbReference type="SAM" id="MobiDB-lite"/>
    </source>
</evidence>
<dbReference type="Proteomes" id="UP001499987">
    <property type="component" value="Unassembled WGS sequence"/>
</dbReference>
<dbReference type="CDD" id="cd07197">
    <property type="entry name" value="nitrilase"/>
    <property type="match status" value="1"/>
</dbReference>
<dbReference type="EMBL" id="BAAALD010000019">
    <property type="protein sequence ID" value="GAA1081647.1"/>
    <property type="molecule type" value="Genomic_DNA"/>
</dbReference>
<evidence type="ECO:0000313" key="4">
    <source>
        <dbReference type="EMBL" id="GAA1081647.1"/>
    </source>
</evidence>
<dbReference type="GO" id="GO:0016787">
    <property type="term" value="F:hydrolase activity"/>
    <property type="evidence" value="ECO:0007669"/>
    <property type="project" value="UniProtKB-KW"/>
</dbReference>
<organism evidence="4 5">
    <name type="scientific">Kitasatospora arboriphila</name>
    <dbReference type="NCBI Taxonomy" id="258052"/>
    <lineage>
        <taxon>Bacteria</taxon>
        <taxon>Bacillati</taxon>
        <taxon>Actinomycetota</taxon>
        <taxon>Actinomycetes</taxon>
        <taxon>Kitasatosporales</taxon>
        <taxon>Streptomycetaceae</taxon>
        <taxon>Kitasatospora</taxon>
    </lineage>
</organism>
<comment type="caution">
    <text evidence="4">The sequence shown here is derived from an EMBL/GenBank/DDBJ whole genome shotgun (WGS) entry which is preliminary data.</text>
</comment>
<evidence type="ECO:0000256" key="1">
    <source>
        <dbReference type="ARBA" id="ARBA00010613"/>
    </source>
</evidence>
<evidence type="ECO:0000313" key="5">
    <source>
        <dbReference type="Proteomes" id="UP001499987"/>
    </source>
</evidence>
<evidence type="ECO:0000259" key="3">
    <source>
        <dbReference type="PROSITE" id="PS50263"/>
    </source>
</evidence>
<proteinExistence type="inferred from homology"/>
<sequence length="310" mass="31451">MSIPVHTLPASPLRVAVAQAPLVPLDIAANAATAAALVRRAAAQGARLLLLSELFLTGYETVGIAADPDTLTVAPDDPRLAPLAAACAGTGTAVVVGAPVRDRDTGTLHIAALALDGSGRTAAVYRKQFATPNERAAGFSPGTGGCTLELDGWRLGIGVCWDSGFPEHARAAALDGAHAYLVGALFGTGPGAHQRRTVFPARALDNTLYVLLANHVGRSGPYTGCGLSAAWGPDGHLLAEAAEDAPELLTVDLDPAVLARARTDDPVLLQPGLTTTPTRTTATLSTTGGAGSCAMGKRATAHITAQPEPS</sequence>
<dbReference type="InterPro" id="IPR003010">
    <property type="entry name" value="C-N_Hydrolase"/>
</dbReference>
<dbReference type="SUPFAM" id="SSF56317">
    <property type="entry name" value="Carbon-nitrogen hydrolase"/>
    <property type="match status" value="1"/>
</dbReference>
<feature type="domain" description="CN hydrolase" evidence="3">
    <location>
        <begin position="13"/>
        <end position="255"/>
    </location>
</feature>